<proteinExistence type="predicted"/>
<name>A0A6S6Z0H0_9BURK</name>
<evidence type="ECO:0000313" key="3">
    <source>
        <dbReference type="EMBL" id="CAB3646859.1"/>
    </source>
</evidence>
<dbReference type="Gene3D" id="3.30.1340.30">
    <property type="match status" value="1"/>
</dbReference>
<accession>A0A6S6Z0H0</accession>
<feature type="domain" description="LysM" evidence="2">
    <location>
        <begin position="93"/>
        <end position="144"/>
    </location>
</feature>
<organism evidence="3 4">
    <name type="scientific">Achromobacter pestifer</name>
    <dbReference type="NCBI Taxonomy" id="1353889"/>
    <lineage>
        <taxon>Bacteria</taxon>
        <taxon>Pseudomonadati</taxon>
        <taxon>Pseudomonadota</taxon>
        <taxon>Betaproteobacteria</taxon>
        <taxon>Burkholderiales</taxon>
        <taxon>Alcaligenaceae</taxon>
        <taxon>Achromobacter</taxon>
    </lineage>
</organism>
<evidence type="ECO:0000313" key="4">
    <source>
        <dbReference type="Proteomes" id="UP000494108"/>
    </source>
</evidence>
<dbReference type="SMART" id="SM00257">
    <property type="entry name" value="LysM"/>
    <property type="match status" value="1"/>
</dbReference>
<dbReference type="CDD" id="cd00118">
    <property type="entry name" value="LysM"/>
    <property type="match status" value="1"/>
</dbReference>
<sequence length="148" mass="15665">MGLLNFIKDVGEKLFGASEAKAATADELKKELDKHGLNADGLQITVDGDKVTVAGEALSTEAAEKISLALGNTVGVAAVDNQLKVKQATPEAKMYTVQKGDNLWKIAEAQYGKGQGGKNTLIFEANKPMLTSPDKIYPGQVLRIPPLA</sequence>
<dbReference type="PROSITE" id="PS51782">
    <property type="entry name" value="LYSM"/>
    <property type="match status" value="1"/>
</dbReference>
<dbReference type="NCBIfam" id="NF008399">
    <property type="entry name" value="PRK11198.1"/>
    <property type="match status" value="1"/>
</dbReference>
<evidence type="ECO:0000259" key="1">
    <source>
        <dbReference type="PROSITE" id="PS50914"/>
    </source>
</evidence>
<dbReference type="Proteomes" id="UP000494108">
    <property type="component" value="Unassembled WGS sequence"/>
</dbReference>
<dbReference type="PANTHER" id="PTHR34700">
    <property type="entry name" value="POTASSIUM BINDING PROTEIN KBP"/>
    <property type="match status" value="1"/>
</dbReference>
<dbReference type="InterPro" id="IPR052196">
    <property type="entry name" value="Bact_Kbp"/>
</dbReference>
<dbReference type="PROSITE" id="PS50914">
    <property type="entry name" value="BON"/>
    <property type="match status" value="1"/>
</dbReference>
<dbReference type="EMBL" id="CADIJX010000003">
    <property type="protein sequence ID" value="CAB3646859.1"/>
    <property type="molecule type" value="Genomic_DNA"/>
</dbReference>
<dbReference type="RefSeq" id="WP_175174829.1">
    <property type="nucleotide sequence ID" value="NZ_CADIJX010000003.1"/>
</dbReference>
<gene>
    <name evidence="3" type="primary">kbp</name>
    <name evidence="3" type="ORF">LMG3431_02519</name>
</gene>
<dbReference type="SUPFAM" id="SSF54106">
    <property type="entry name" value="LysM domain"/>
    <property type="match status" value="1"/>
</dbReference>
<dbReference type="PANTHER" id="PTHR34700:SF8">
    <property type="entry name" value="POTASSIUM BINDING PROTEIN KBP"/>
    <property type="match status" value="1"/>
</dbReference>
<dbReference type="InterPro" id="IPR007055">
    <property type="entry name" value="BON_dom"/>
</dbReference>
<dbReference type="Gene3D" id="3.10.350.10">
    <property type="entry name" value="LysM domain"/>
    <property type="match status" value="1"/>
</dbReference>
<reference evidence="3 4" key="1">
    <citation type="submission" date="2020-04" db="EMBL/GenBank/DDBJ databases">
        <authorList>
            <person name="De Canck E."/>
        </authorList>
    </citation>
    <scope>NUCLEOTIDE SEQUENCE [LARGE SCALE GENOMIC DNA]</scope>
    <source>
        <strain evidence="3 4">LMG 3431</strain>
    </source>
</reference>
<dbReference type="Pfam" id="PF04972">
    <property type="entry name" value="BON"/>
    <property type="match status" value="1"/>
</dbReference>
<dbReference type="InterPro" id="IPR018392">
    <property type="entry name" value="LysM"/>
</dbReference>
<dbReference type="Pfam" id="PF01476">
    <property type="entry name" value="LysM"/>
    <property type="match status" value="1"/>
</dbReference>
<protein>
    <submittedName>
        <fullName evidence="3">Potassium binding protein Kbp</fullName>
    </submittedName>
</protein>
<keyword evidence="4" id="KW-1185">Reference proteome</keyword>
<feature type="domain" description="BON" evidence="1">
    <location>
        <begin position="19"/>
        <end position="87"/>
    </location>
</feature>
<evidence type="ECO:0000259" key="2">
    <source>
        <dbReference type="PROSITE" id="PS51782"/>
    </source>
</evidence>
<dbReference type="InterPro" id="IPR036779">
    <property type="entry name" value="LysM_dom_sf"/>
</dbReference>
<dbReference type="AlphaFoldDB" id="A0A6S6Z0H0"/>